<sequence>MGSVVKAGTDAVFGFLGASNRNAAYDAQKTIGMAQIDSQNLLAEAKVASENALRGANNTLLAAQVALSGVQRSIANSQKLDSAGKAVNASVINMARMSDKFVQGSLERQLQSAEQLGAVHAAAAASGVGGTTGRMLQATLAATSARRESQIQDSQQQTTFDALLQRSGLMSGAIRALDEGQVFAPMDFTKSIASKTVAPLWQADYQPSAVTQGVLSLGADALGAAFGGIGGAVSSLLSGFGSASSTSAGLFGLGAGTPLASASYGAGFTGSSGFGSAYKFTL</sequence>
<evidence type="ECO:0000313" key="1">
    <source>
        <dbReference type="EMBL" id="AKM29405.1"/>
    </source>
</evidence>
<dbReference type="STRING" id="656179.AB870_03530"/>
<dbReference type="PATRIC" id="fig|656179.3.peg.772"/>
<accession>A0A0H3WPG4</accession>
<organism evidence="1 2">
    <name type="scientific">Pandoraea faecigallinarum</name>
    <dbReference type="NCBI Taxonomy" id="656179"/>
    <lineage>
        <taxon>Bacteria</taxon>
        <taxon>Pseudomonadati</taxon>
        <taxon>Pseudomonadota</taxon>
        <taxon>Betaproteobacteria</taxon>
        <taxon>Burkholderiales</taxon>
        <taxon>Burkholderiaceae</taxon>
        <taxon>Pandoraea</taxon>
    </lineage>
</organism>
<evidence type="ECO:0000313" key="2">
    <source>
        <dbReference type="Proteomes" id="UP000035651"/>
    </source>
</evidence>
<dbReference type="Pfam" id="PF24072">
    <property type="entry name" value="T7_gp14"/>
    <property type="match status" value="1"/>
</dbReference>
<dbReference type="RefSeq" id="WP_047905344.1">
    <property type="nucleotide sequence ID" value="NZ_CP011807.3"/>
</dbReference>
<gene>
    <name evidence="1" type="ORF">AB870_03530</name>
</gene>
<protein>
    <submittedName>
        <fullName evidence="1">Uncharacterized protein</fullName>
    </submittedName>
</protein>
<dbReference type="InterPro" id="IPR038996">
    <property type="entry name" value="Gp14"/>
</dbReference>
<dbReference type="AlphaFoldDB" id="A0A0H3WPG4"/>
<dbReference type="Proteomes" id="UP000035651">
    <property type="component" value="Chromosome"/>
</dbReference>
<name>A0A0H3WPG4_9BURK</name>
<proteinExistence type="predicted"/>
<dbReference type="KEGG" id="pfg:AB870_03530"/>
<dbReference type="EMBL" id="CP011807">
    <property type="protein sequence ID" value="AKM29405.1"/>
    <property type="molecule type" value="Genomic_DNA"/>
</dbReference>
<keyword evidence="2" id="KW-1185">Reference proteome</keyword>
<reference evidence="1" key="1">
    <citation type="submission" date="2016-06" db="EMBL/GenBank/DDBJ databases">
        <title>Complete Genome Sequence of Pandoraea faecigallinarum DSM-23572.</title>
        <authorList>
            <person name="Yong D."/>
            <person name="Ee R."/>
            <person name="Lim Y.-L."/>
            <person name="Yin W.-F."/>
            <person name="Chan K.-G."/>
        </authorList>
    </citation>
    <scope>NUCLEOTIDE SEQUENCE</scope>
    <source>
        <strain evidence="1">DSM 23572</strain>
    </source>
</reference>